<dbReference type="InterPro" id="IPR011034">
    <property type="entry name" value="Formyl_transferase-like_C_sf"/>
</dbReference>
<dbReference type="InterPro" id="IPR036995">
    <property type="entry name" value="MPG_sf"/>
</dbReference>
<dbReference type="EMBL" id="JAHRHJ020000005">
    <property type="protein sequence ID" value="KAH9315237.1"/>
    <property type="molecule type" value="Genomic_DNA"/>
</dbReference>
<dbReference type="InterPro" id="IPR003180">
    <property type="entry name" value="MPG"/>
</dbReference>
<keyword evidence="10" id="KW-1185">Reference proteome</keyword>
<evidence type="ECO:0000256" key="7">
    <source>
        <dbReference type="ARBA" id="ARBA00023204"/>
    </source>
</evidence>
<protein>
    <recommendedName>
        <fullName evidence="4">DNA-3-methyladenine glycosylase II</fullName>
        <ecNumber evidence="4">3.2.2.21</ecNumber>
    </recommendedName>
    <alternativeName>
        <fullName evidence="8">3-methyladenine DNA glycosidase</fullName>
    </alternativeName>
</protein>
<evidence type="ECO:0000256" key="4">
    <source>
        <dbReference type="ARBA" id="ARBA00012000"/>
    </source>
</evidence>
<evidence type="ECO:0000256" key="3">
    <source>
        <dbReference type="ARBA" id="ARBA00009232"/>
    </source>
</evidence>
<evidence type="ECO:0000256" key="6">
    <source>
        <dbReference type="ARBA" id="ARBA00022801"/>
    </source>
</evidence>
<dbReference type="Gene3D" id="3.10.300.10">
    <property type="entry name" value="Methylpurine-DNA glycosylase (MPG)"/>
    <property type="match status" value="1"/>
</dbReference>
<evidence type="ECO:0000256" key="5">
    <source>
        <dbReference type="ARBA" id="ARBA00022763"/>
    </source>
</evidence>
<dbReference type="GO" id="GO:0003905">
    <property type="term" value="F:alkylbase DNA N-glycosylase activity"/>
    <property type="evidence" value="ECO:0007669"/>
    <property type="project" value="UniProtKB-EC"/>
</dbReference>
<comment type="caution">
    <text evidence="9">The sequence shown here is derived from an EMBL/GenBank/DDBJ whole genome shotgun (WGS) entry which is preliminary data.</text>
</comment>
<evidence type="ECO:0000313" key="9">
    <source>
        <dbReference type="EMBL" id="KAH9315237.1"/>
    </source>
</evidence>
<dbReference type="HAMAP" id="MF_00527">
    <property type="entry name" value="3MGH"/>
    <property type="match status" value="1"/>
</dbReference>
<organism evidence="9 10">
    <name type="scientific">Taxus chinensis</name>
    <name type="common">Chinese yew</name>
    <name type="synonym">Taxus wallichiana var. chinensis</name>
    <dbReference type="NCBI Taxonomy" id="29808"/>
    <lineage>
        <taxon>Eukaryota</taxon>
        <taxon>Viridiplantae</taxon>
        <taxon>Streptophyta</taxon>
        <taxon>Embryophyta</taxon>
        <taxon>Tracheophyta</taxon>
        <taxon>Spermatophyta</taxon>
        <taxon>Pinopsida</taxon>
        <taxon>Pinidae</taxon>
        <taxon>Conifers II</taxon>
        <taxon>Cupressales</taxon>
        <taxon>Taxaceae</taxon>
        <taxon>Taxus</taxon>
    </lineage>
</organism>
<dbReference type="CDD" id="cd00540">
    <property type="entry name" value="AAG"/>
    <property type="match status" value="1"/>
</dbReference>
<keyword evidence="7" id="KW-0234">DNA repair</keyword>
<proteinExistence type="inferred from homology"/>
<comment type="catalytic activity">
    <reaction evidence="1">
        <text>Hydrolysis of alkylated DNA, releasing 3-methyladenine, 3-methylguanine, 7-methylguanine and 7-methyladenine.</text>
        <dbReference type="EC" id="3.2.2.21"/>
    </reaction>
</comment>
<reference evidence="9 10" key="1">
    <citation type="journal article" date="2021" name="Nat. Plants">
        <title>The Taxus genome provides insights into paclitaxel biosynthesis.</title>
        <authorList>
            <person name="Xiong X."/>
            <person name="Gou J."/>
            <person name="Liao Q."/>
            <person name="Li Y."/>
            <person name="Zhou Q."/>
            <person name="Bi G."/>
            <person name="Li C."/>
            <person name="Du R."/>
            <person name="Wang X."/>
            <person name="Sun T."/>
            <person name="Guo L."/>
            <person name="Liang H."/>
            <person name="Lu P."/>
            <person name="Wu Y."/>
            <person name="Zhang Z."/>
            <person name="Ro D.K."/>
            <person name="Shang Y."/>
            <person name="Huang S."/>
            <person name="Yan J."/>
        </authorList>
    </citation>
    <scope>NUCLEOTIDE SEQUENCE [LARGE SCALE GENOMIC DNA]</scope>
    <source>
        <strain evidence="9">Ta-2019</strain>
    </source>
</reference>
<evidence type="ECO:0000256" key="2">
    <source>
        <dbReference type="ARBA" id="ARBA00002421"/>
    </source>
</evidence>
<keyword evidence="5" id="KW-0227">DNA damage</keyword>
<dbReference type="AlphaFoldDB" id="A0AA38G2V6"/>
<dbReference type="EC" id="3.2.2.21" evidence="4"/>
<dbReference type="Pfam" id="PF02245">
    <property type="entry name" value="Pur_DNA_glyco"/>
    <property type="match status" value="1"/>
</dbReference>
<dbReference type="GO" id="GO:0006284">
    <property type="term" value="P:base-excision repair"/>
    <property type="evidence" value="ECO:0007669"/>
    <property type="project" value="InterPro"/>
</dbReference>
<sequence>MKNEAEEAWINSCRNGEMRGIGGRRGAPTLIFSHHRKKRKSAAAAAAAQRALVATSLPPPSPLPCKEDNDGYKLLGVDFFQCDALQLAPKLLGKLLRKDDVILQITEVEAYRQNDTACHGRFGITTRTAPVFGPGGHSYVYLCYGLHVMLNIVADKEGVGAAVLIRSCAPISGLETIQSRRGQTTNKPVLLTGPGKVGQALGLTTEWSNHPLYIRGGLELLDGPAAEKIVVGPRVGIEYAAREDVEALWRFAIAGSAWISAPRNTLQPAF</sequence>
<comment type="similarity">
    <text evidence="3">Belongs to the DNA glycosylase MPG family.</text>
</comment>
<comment type="function">
    <text evidence="2">Hydrolysis of the deoxyribose N-glycosidic bond to excise 3-methyladenine, and 7-methylguanine from the damaged DNA polymer formed by alkylation lesions.</text>
</comment>
<dbReference type="PANTHER" id="PTHR10429">
    <property type="entry name" value="DNA-3-METHYLADENINE GLYCOSYLASE"/>
    <property type="match status" value="1"/>
</dbReference>
<dbReference type="SUPFAM" id="SSF50486">
    <property type="entry name" value="FMT C-terminal domain-like"/>
    <property type="match status" value="1"/>
</dbReference>
<gene>
    <name evidence="9" type="ORF">KI387_023864</name>
</gene>
<dbReference type="Proteomes" id="UP000824469">
    <property type="component" value="Unassembled WGS sequence"/>
</dbReference>
<dbReference type="GO" id="GO:0003677">
    <property type="term" value="F:DNA binding"/>
    <property type="evidence" value="ECO:0007669"/>
    <property type="project" value="InterPro"/>
</dbReference>
<accession>A0AA38G2V6</accession>
<dbReference type="OMA" id="VEAYHHT"/>
<evidence type="ECO:0000256" key="8">
    <source>
        <dbReference type="ARBA" id="ARBA00033426"/>
    </source>
</evidence>
<name>A0AA38G2V6_TAXCH</name>
<keyword evidence="6" id="KW-0378">Hydrolase</keyword>
<evidence type="ECO:0000313" key="10">
    <source>
        <dbReference type="Proteomes" id="UP000824469"/>
    </source>
</evidence>
<dbReference type="NCBIfam" id="TIGR00567">
    <property type="entry name" value="3mg"/>
    <property type="match status" value="1"/>
</dbReference>
<evidence type="ECO:0000256" key="1">
    <source>
        <dbReference type="ARBA" id="ARBA00000086"/>
    </source>
</evidence>
<dbReference type="PANTHER" id="PTHR10429:SF0">
    <property type="entry name" value="DNA-3-METHYLADENINE GLYCOSYLASE"/>
    <property type="match status" value="1"/>
</dbReference>
<dbReference type="FunFam" id="3.10.300.10:FF:000001">
    <property type="entry name" value="Putative 3-methyladenine DNA glycosylase"/>
    <property type="match status" value="1"/>
</dbReference>